<comment type="similarity">
    <text evidence="13">Belongs to the polysaccharide monooxygenase AA9 family.</text>
</comment>
<accession>A0A1C7LTZ1</accession>
<evidence type="ECO:0000256" key="9">
    <source>
        <dbReference type="ARBA" id="ARBA00023033"/>
    </source>
</evidence>
<name>A0A1C7LTZ1_GRIFR</name>
<evidence type="ECO:0000256" key="16">
    <source>
        <dbReference type="SAM" id="MobiDB-lite"/>
    </source>
</evidence>
<reference evidence="19 20" key="1">
    <citation type="submission" date="2016-03" db="EMBL/GenBank/DDBJ databases">
        <title>Whole genome sequencing of Grifola frondosa 9006-11.</title>
        <authorList>
            <person name="Min B."/>
            <person name="Park H."/>
            <person name="Kim J.-G."/>
            <person name="Cho H."/>
            <person name="Oh Y.-L."/>
            <person name="Kong W.-S."/>
            <person name="Choi I.-G."/>
        </authorList>
    </citation>
    <scope>NUCLEOTIDE SEQUENCE [LARGE SCALE GENOMIC DNA]</scope>
    <source>
        <strain evidence="19 20">9006-11</strain>
    </source>
</reference>
<keyword evidence="11" id="KW-0119">Carbohydrate metabolism</keyword>
<feature type="domain" description="Auxiliary Activity family 9 catalytic" evidence="18">
    <location>
        <begin position="25"/>
        <end position="219"/>
    </location>
</feature>
<dbReference type="PANTHER" id="PTHR33353">
    <property type="entry name" value="PUTATIVE (AFU_ORTHOLOGUE AFUA_1G12560)-RELATED"/>
    <property type="match status" value="1"/>
</dbReference>
<dbReference type="OMA" id="WPADHQG"/>
<protein>
    <recommendedName>
        <fullName evidence="15">lytic cellulose monooxygenase (C4-dehydrogenating)</fullName>
        <ecNumber evidence="15">1.14.99.56</ecNumber>
    </recommendedName>
</protein>
<dbReference type="GO" id="GO:0004497">
    <property type="term" value="F:monooxygenase activity"/>
    <property type="evidence" value="ECO:0007669"/>
    <property type="project" value="UniProtKB-KW"/>
</dbReference>
<dbReference type="InterPro" id="IPR049892">
    <property type="entry name" value="AA9"/>
</dbReference>
<keyword evidence="3" id="KW-0964">Secreted</keyword>
<dbReference type="CDD" id="cd21175">
    <property type="entry name" value="LPMO_AA9"/>
    <property type="match status" value="1"/>
</dbReference>
<keyword evidence="6" id="KW-0136">Cellulose degradation</keyword>
<dbReference type="GO" id="GO:0005576">
    <property type="term" value="C:extracellular region"/>
    <property type="evidence" value="ECO:0007669"/>
    <property type="project" value="UniProtKB-SubCell"/>
</dbReference>
<evidence type="ECO:0000256" key="15">
    <source>
        <dbReference type="ARBA" id="ARBA00047174"/>
    </source>
</evidence>
<evidence type="ECO:0000256" key="8">
    <source>
        <dbReference type="ARBA" id="ARBA00023008"/>
    </source>
</evidence>
<keyword evidence="5 17" id="KW-0732">Signal</keyword>
<dbReference type="Pfam" id="PF03443">
    <property type="entry name" value="AA9"/>
    <property type="match status" value="1"/>
</dbReference>
<evidence type="ECO:0000256" key="6">
    <source>
        <dbReference type="ARBA" id="ARBA00023001"/>
    </source>
</evidence>
<evidence type="ECO:0000256" key="13">
    <source>
        <dbReference type="ARBA" id="ARBA00044502"/>
    </source>
</evidence>
<dbReference type="Proteomes" id="UP000092993">
    <property type="component" value="Unassembled WGS sequence"/>
</dbReference>
<dbReference type="GO" id="GO:0046872">
    <property type="term" value="F:metal ion binding"/>
    <property type="evidence" value="ECO:0007669"/>
    <property type="project" value="UniProtKB-KW"/>
</dbReference>
<keyword evidence="12" id="KW-0624">Polysaccharide degradation</keyword>
<keyword evidence="9 19" id="KW-0503">Monooxygenase</keyword>
<dbReference type="EC" id="1.14.99.56" evidence="15"/>
<dbReference type="Gene3D" id="2.70.50.70">
    <property type="match status" value="1"/>
</dbReference>
<evidence type="ECO:0000313" key="20">
    <source>
        <dbReference type="Proteomes" id="UP000092993"/>
    </source>
</evidence>
<evidence type="ECO:0000256" key="2">
    <source>
        <dbReference type="ARBA" id="ARBA00004613"/>
    </source>
</evidence>
<dbReference type="GO" id="GO:0030245">
    <property type="term" value="P:cellulose catabolic process"/>
    <property type="evidence" value="ECO:0007669"/>
    <property type="project" value="UniProtKB-KW"/>
</dbReference>
<feature type="compositionally biased region" description="Low complexity" evidence="16">
    <location>
        <begin position="243"/>
        <end position="287"/>
    </location>
</feature>
<comment type="cofactor">
    <cofactor evidence="1">
        <name>Cu(2+)</name>
        <dbReference type="ChEBI" id="CHEBI:29036"/>
    </cofactor>
</comment>
<proteinExistence type="inferred from homology"/>
<feature type="chain" id="PRO_5008888769" description="lytic cellulose monooxygenase (C4-dehydrogenating)" evidence="17">
    <location>
        <begin position="25"/>
        <end position="332"/>
    </location>
</feature>
<evidence type="ECO:0000256" key="4">
    <source>
        <dbReference type="ARBA" id="ARBA00022723"/>
    </source>
</evidence>
<keyword evidence="20" id="KW-1185">Reference proteome</keyword>
<organism evidence="19 20">
    <name type="scientific">Grifola frondosa</name>
    <name type="common">Maitake</name>
    <name type="synonym">Polyporus frondosus</name>
    <dbReference type="NCBI Taxonomy" id="5627"/>
    <lineage>
        <taxon>Eukaryota</taxon>
        <taxon>Fungi</taxon>
        <taxon>Dikarya</taxon>
        <taxon>Basidiomycota</taxon>
        <taxon>Agaricomycotina</taxon>
        <taxon>Agaricomycetes</taxon>
        <taxon>Polyporales</taxon>
        <taxon>Grifolaceae</taxon>
        <taxon>Grifola</taxon>
    </lineage>
</organism>
<gene>
    <name evidence="19" type="primary">Cel61a</name>
    <name evidence="19" type="ORF">A0H81_11703</name>
</gene>
<evidence type="ECO:0000256" key="7">
    <source>
        <dbReference type="ARBA" id="ARBA00023002"/>
    </source>
</evidence>
<evidence type="ECO:0000256" key="14">
    <source>
        <dbReference type="ARBA" id="ARBA00045077"/>
    </source>
</evidence>
<comment type="caution">
    <text evidence="19">The sequence shown here is derived from an EMBL/GenBank/DDBJ whole genome shotgun (WGS) entry which is preliminary data.</text>
</comment>
<comment type="catalytic activity">
    <reaction evidence="14">
        <text>[(1-&gt;4)-beta-D-glucosyl]n+m + reduced acceptor + O2 = 4-dehydro-beta-D-glucosyl-[(1-&gt;4)-beta-D-glucosyl]n-1 + [(1-&gt;4)-beta-D-glucosyl]m + acceptor + H2O.</text>
        <dbReference type="EC" id="1.14.99.56"/>
    </reaction>
</comment>
<dbReference type="OrthoDB" id="4849160at2759"/>
<keyword evidence="8" id="KW-0186">Copper</keyword>
<dbReference type="PANTHER" id="PTHR33353:SF10">
    <property type="entry name" value="ENDO-BETA-1,4-GLUCANASE D"/>
    <property type="match status" value="1"/>
</dbReference>
<evidence type="ECO:0000256" key="3">
    <source>
        <dbReference type="ARBA" id="ARBA00022525"/>
    </source>
</evidence>
<evidence type="ECO:0000256" key="5">
    <source>
        <dbReference type="ARBA" id="ARBA00022729"/>
    </source>
</evidence>
<evidence type="ECO:0000256" key="17">
    <source>
        <dbReference type="SAM" id="SignalP"/>
    </source>
</evidence>
<feature type="region of interest" description="Disordered" evidence="16">
    <location>
        <begin position="243"/>
        <end position="298"/>
    </location>
</feature>
<keyword evidence="4" id="KW-0479">Metal-binding</keyword>
<evidence type="ECO:0000256" key="12">
    <source>
        <dbReference type="ARBA" id="ARBA00023326"/>
    </source>
</evidence>
<keyword evidence="10" id="KW-1015">Disulfide bond</keyword>
<dbReference type="STRING" id="5627.A0A1C7LTZ1"/>
<evidence type="ECO:0000256" key="10">
    <source>
        <dbReference type="ARBA" id="ARBA00023157"/>
    </source>
</evidence>
<sequence length="332" mass="34538">MMSFSLSIPLLALTLALSSRMVNAHGYVQNVVVGGQDYTGWLPFTDPYANPVPSRIVRKIPDDGPILSVSDSGLACNTGGEQGAKLVADAAAGSKVTFEWTNWPADHLGPVSVYMASCNGDCTNFDVSGAKWFKIDAAGYTNKVWASTNLIANNNSWTTTIPSQLAPGEYLMRNEIVALHDAGAPQYYPSCSQVKVSGSGTQQPPTSDLVSIPGLYDNTVWPDIWSDSFNSFTIPGPPVAFSSSGGSSQAAQSTSSASSPSSSASSQSSSASPSKAASTQAPSSATANSFTAAPSLPPPTRPRLALPLPRALLPPAAPPLIASYHCIICCVF</sequence>
<evidence type="ECO:0000256" key="1">
    <source>
        <dbReference type="ARBA" id="ARBA00001973"/>
    </source>
</evidence>
<evidence type="ECO:0000256" key="11">
    <source>
        <dbReference type="ARBA" id="ARBA00023277"/>
    </source>
</evidence>
<dbReference type="EMBL" id="LUGG01000022">
    <property type="protein sequence ID" value="OBZ67998.1"/>
    <property type="molecule type" value="Genomic_DNA"/>
</dbReference>
<evidence type="ECO:0000313" key="19">
    <source>
        <dbReference type="EMBL" id="OBZ67998.1"/>
    </source>
</evidence>
<dbReference type="AlphaFoldDB" id="A0A1C7LTZ1"/>
<keyword evidence="7" id="KW-0560">Oxidoreductase</keyword>
<dbReference type="InterPro" id="IPR005103">
    <property type="entry name" value="AA9_LPMO"/>
</dbReference>
<evidence type="ECO:0000259" key="18">
    <source>
        <dbReference type="Pfam" id="PF03443"/>
    </source>
</evidence>
<comment type="subcellular location">
    <subcellularLocation>
        <location evidence="2">Secreted</location>
    </subcellularLocation>
</comment>
<feature type="signal peptide" evidence="17">
    <location>
        <begin position="1"/>
        <end position="24"/>
    </location>
</feature>